<feature type="signal peptide" evidence="2">
    <location>
        <begin position="1"/>
        <end position="25"/>
    </location>
</feature>
<dbReference type="SUPFAM" id="SSF50939">
    <property type="entry name" value="Sialidases"/>
    <property type="match status" value="1"/>
</dbReference>
<dbReference type="InterPro" id="IPR036278">
    <property type="entry name" value="Sialidase_sf"/>
</dbReference>
<dbReference type="OrthoDB" id="263988at2"/>
<proteinExistence type="predicted"/>
<dbReference type="Gene3D" id="2.120.10.10">
    <property type="match status" value="1"/>
</dbReference>
<accession>A0A517QHS9</accession>
<dbReference type="RefSeq" id="WP_145195443.1">
    <property type="nucleotide sequence ID" value="NZ_CP036267.1"/>
</dbReference>
<dbReference type="KEGG" id="tpol:Mal48_03380"/>
<dbReference type="InterPro" id="IPR036514">
    <property type="entry name" value="SGNH_hydro_sf"/>
</dbReference>
<feature type="domain" description="Sialate O-acetylesterase" evidence="3">
    <location>
        <begin position="37"/>
        <end position="265"/>
    </location>
</feature>
<keyword evidence="1" id="KW-0378">Hydrolase</keyword>
<dbReference type="InterPro" id="IPR005181">
    <property type="entry name" value="SASA"/>
</dbReference>
<keyword evidence="2" id="KW-0732">Signal</keyword>
<evidence type="ECO:0000256" key="2">
    <source>
        <dbReference type="SAM" id="SignalP"/>
    </source>
</evidence>
<dbReference type="AlphaFoldDB" id="A0A517QHS9"/>
<protein>
    <submittedName>
        <fullName evidence="4">Carbohydrate acetyl esterase/feruloyl esterase</fullName>
    </submittedName>
</protein>
<evidence type="ECO:0000259" key="3">
    <source>
        <dbReference type="Pfam" id="PF03629"/>
    </source>
</evidence>
<dbReference type="EMBL" id="CP036267">
    <property type="protein sequence ID" value="QDT31107.1"/>
    <property type="molecule type" value="Genomic_DNA"/>
</dbReference>
<dbReference type="SUPFAM" id="SSF52266">
    <property type="entry name" value="SGNH hydrolase"/>
    <property type="match status" value="1"/>
</dbReference>
<evidence type="ECO:0000313" key="5">
    <source>
        <dbReference type="Proteomes" id="UP000315724"/>
    </source>
</evidence>
<name>A0A517QHS9_9PLAN</name>
<reference evidence="4 5" key="1">
    <citation type="submission" date="2019-02" db="EMBL/GenBank/DDBJ databases">
        <title>Deep-cultivation of Planctomycetes and their phenomic and genomic characterization uncovers novel biology.</title>
        <authorList>
            <person name="Wiegand S."/>
            <person name="Jogler M."/>
            <person name="Boedeker C."/>
            <person name="Pinto D."/>
            <person name="Vollmers J."/>
            <person name="Rivas-Marin E."/>
            <person name="Kohn T."/>
            <person name="Peeters S.H."/>
            <person name="Heuer A."/>
            <person name="Rast P."/>
            <person name="Oberbeckmann S."/>
            <person name="Bunk B."/>
            <person name="Jeske O."/>
            <person name="Meyerdierks A."/>
            <person name="Storesund J.E."/>
            <person name="Kallscheuer N."/>
            <person name="Luecker S."/>
            <person name="Lage O.M."/>
            <person name="Pohl T."/>
            <person name="Merkel B.J."/>
            <person name="Hornburger P."/>
            <person name="Mueller R.-W."/>
            <person name="Bruemmer F."/>
            <person name="Labrenz M."/>
            <person name="Spormann A.M."/>
            <person name="Op den Camp H."/>
            <person name="Overmann J."/>
            <person name="Amann R."/>
            <person name="Jetten M.S.M."/>
            <person name="Mascher T."/>
            <person name="Medema M.H."/>
            <person name="Devos D.P."/>
            <person name="Kaster A.-K."/>
            <person name="Ovreas L."/>
            <person name="Rohde M."/>
            <person name="Galperin M.Y."/>
            <person name="Jogler C."/>
        </authorList>
    </citation>
    <scope>NUCLEOTIDE SEQUENCE [LARGE SCALE GENOMIC DNA]</scope>
    <source>
        <strain evidence="4 5">Mal48</strain>
    </source>
</reference>
<feature type="chain" id="PRO_5021912320" evidence="2">
    <location>
        <begin position="26"/>
        <end position="654"/>
    </location>
</feature>
<dbReference type="CDD" id="cd15482">
    <property type="entry name" value="Sialidase_non-viral"/>
    <property type="match status" value="1"/>
</dbReference>
<dbReference type="Pfam" id="PF03629">
    <property type="entry name" value="SASA"/>
    <property type="match status" value="1"/>
</dbReference>
<organism evidence="4 5">
    <name type="scientific">Thalassoglobus polymorphus</name>
    <dbReference type="NCBI Taxonomy" id="2527994"/>
    <lineage>
        <taxon>Bacteria</taxon>
        <taxon>Pseudomonadati</taxon>
        <taxon>Planctomycetota</taxon>
        <taxon>Planctomycetia</taxon>
        <taxon>Planctomycetales</taxon>
        <taxon>Planctomycetaceae</taxon>
        <taxon>Thalassoglobus</taxon>
    </lineage>
</organism>
<dbReference type="PANTHER" id="PTHR31988:SF19">
    <property type="entry name" value="9-O-ACETYL-N-ACETYLNEURAMINIC ACID DEACETYLASE-RELATED"/>
    <property type="match status" value="1"/>
</dbReference>
<dbReference type="Gene3D" id="3.40.50.1110">
    <property type="entry name" value="SGNH hydrolase"/>
    <property type="match status" value="1"/>
</dbReference>
<evidence type="ECO:0000256" key="1">
    <source>
        <dbReference type="ARBA" id="ARBA00022801"/>
    </source>
</evidence>
<keyword evidence="5" id="KW-1185">Reference proteome</keyword>
<dbReference type="Proteomes" id="UP000315724">
    <property type="component" value="Chromosome"/>
</dbReference>
<evidence type="ECO:0000313" key="4">
    <source>
        <dbReference type="EMBL" id="QDT31107.1"/>
    </source>
</evidence>
<dbReference type="PANTHER" id="PTHR31988">
    <property type="entry name" value="ESTERASE, PUTATIVE (DUF303)-RELATED"/>
    <property type="match status" value="1"/>
</dbReference>
<gene>
    <name evidence="4" type="primary">axe1-6A</name>
    <name evidence="4" type="ORF">Mal48_03380</name>
</gene>
<dbReference type="GO" id="GO:0016788">
    <property type="term" value="F:hydrolase activity, acting on ester bonds"/>
    <property type="evidence" value="ECO:0007669"/>
    <property type="project" value="UniProtKB-ARBA"/>
</dbReference>
<sequence length="654" mass="72903" precursor="true">MKPLSTLFAVAFSLLVISSNGPVRAEEAAIPEKKENFHLFLLVGQSNMAGRGKVTPQDQQPHPRVLTLNKKQEWAPAVDPLHFDKPGIVGVGIGKTFGAEIASDNPDVTIGLIPCGVGGSPISSWQPGEFYKPTKSHPWDDAMERAKVALKHGTLKGILWHQGESDSKEGLAEIHEEKLHDLIQRFRSELNAPNVPFIAGQMGQFSERPWNDAKKMVDAVHQNLPSKVKNTAFASSDGLKHKGDKVHFDADSYRELGRRYADAYRRLTQPNDAAVSQMPFRIERSIVEQGFDGKMCWVHARAGAIPSHSAGNAADDPLLVMTTQKLQLSGSDVFYALHSATSPSNQDKWSPLTEQEVFKRQTAEDGTEMTVCDFTPKWHAATGKLLGIGHTVVYENNRVKHVRPRASAYSVFDPQSRRWTKWKSLELPDLPKFKNAGAGSVQRVDLPNGDILLPIYFKVPGETQYSTTVLKCSFDGNNLTYLEHGSELTVPIKRGLYEPSIATFDGKFFLTMRNDDRGYVSTSDDGLKFSEPKVWAFDDGQELGNYNTQQHWVSHESGLYLVYTRKGADNDHVFRHRAPLFIARVNPETLQVIRATERVLVPEKGARLGNFGVTEVSSNESLVTVTEWMQPAGVDKHGSNNRIWIAKLLWDDEQ</sequence>
<dbReference type="InterPro" id="IPR052940">
    <property type="entry name" value="Carb_Esterase_6"/>
</dbReference>